<dbReference type="Proteomes" id="UP001175227">
    <property type="component" value="Unassembled WGS sequence"/>
</dbReference>
<gene>
    <name evidence="3" type="ORF">IW261DRAFT_1465473</name>
</gene>
<comment type="caution">
    <text evidence="3">The sequence shown here is derived from an EMBL/GenBank/DDBJ whole genome shotgun (WGS) entry which is preliminary data.</text>
</comment>
<evidence type="ECO:0000313" key="3">
    <source>
        <dbReference type="EMBL" id="KAK0483864.1"/>
    </source>
</evidence>
<feature type="compositionally biased region" description="Basic and acidic residues" evidence="1">
    <location>
        <begin position="74"/>
        <end position="91"/>
    </location>
</feature>
<organism evidence="3 4">
    <name type="scientific">Armillaria novae-zelandiae</name>
    <dbReference type="NCBI Taxonomy" id="153914"/>
    <lineage>
        <taxon>Eukaryota</taxon>
        <taxon>Fungi</taxon>
        <taxon>Dikarya</taxon>
        <taxon>Basidiomycota</taxon>
        <taxon>Agaricomycotina</taxon>
        <taxon>Agaricomycetes</taxon>
        <taxon>Agaricomycetidae</taxon>
        <taxon>Agaricales</taxon>
        <taxon>Marasmiineae</taxon>
        <taxon>Physalacriaceae</taxon>
        <taxon>Armillaria</taxon>
    </lineage>
</organism>
<dbReference type="AlphaFoldDB" id="A0AA39PGW0"/>
<reference evidence="3" key="1">
    <citation type="submission" date="2023-06" db="EMBL/GenBank/DDBJ databases">
        <authorList>
            <consortium name="Lawrence Berkeley National Laboratory"/>
            <person name="Ahrendt S."/>
            <person name="Sahu N."/>
            <person name="Indic B."/>
            <person name="Wong-Bajracharya J."/>
            <person name="Merenyi Z."/>
            <person name="Ke H.-M."/>
            <person name="Monk M."/>
            <person name="Kocsube S."/>
            <person name="Drula E."/>
            <person name="Lipzen A."/>
            <person name="Balint B."/>
            <person name="Henrissat B."/>
            <person name="Andreopoulos B."/>
            <person name="Martin F.M."/>
            <person name="Harder C.B."/>
            <person name="Rigling D."/>
            <person name="Ford K.L."/>
            <person name="Foster G.D."/>
            <person name="Pangilinan J."/>
            <person name="Papanicolaou A."/>
            <person name="Barry K."/>
            <person name="LaButti K."/>
            <person name="Viragh M."/>
            <person name="Koriabine M."/>
            <person name="Yan M."/>
            <person name="Riley R."/>
            <person name="Champramary S."/>
            <person name="Plett K.L."/>
            <person name="Tsai I.J."/>
            <person name="Slot J."/>
            <person name="Sipos G."/>
            <person name="Plett J."/>
            <person name="Nagy L.G."/>
            <person name="Grigoriev I.V."/>
        </authorList>
    </citation>
    <scope>NUCLEOTIDE SEQUENCE</scope>
    <source>
        <strain evidence="3">ICMP 16352</strain>
    </source>
</reference>
<feature type="region of interest" description="Disordered" evidence="1">
    <location>
        <begin position="74"/>
        <end position="101"/>
    </location>
</feature>
<evidence type="ECO:0000313" key="4">
    <source>
        <dbReference type="Proteomes" id="UP001175227"/>
    </source>
</evidence>
<name>A0AA39PGW0_9AGAR</name>
<evidence type="ECO:0000256" key="2">
    <source>
        <dbReference type="SAM" id="SignalP"/>
    </source>
</evidence>
<evidence type="ECO:0000256" key="1">
    <source>
        <dbReference type="SAM" id="MobiDB-lite"/>
    </source>
</evidence>
<dbReference type="EMBL" id="JAUEPR010000006">
    <property type="protein sequence ID" value="KAK0483864.1"/>
    <property type="molecule type" value="Genomic_DNA"/>
</dbReference>
<sequence>MLFSIHLCYLTSFWPTKAVSSCPTHIFHEELCIMALQEDFPVNTFNLIYLWCPFVSSKVCAQFRAEKYHKCSRYQEKSHGERRDWNEREGGSLRTDTSSAS</sequence>
<keyword evidence="4" id="KW-1185">Reference proteome</keyword>
<evidence type="ECO:0008006" key="5">
    <source>
        <dbReference type="Google" id="ProtNLM"/>
    </source>
</evidence>
<accession>A0AA39PGW0</accession>
<feature type="signal peptide" evidence="2">
    <location>
        <begin position="1"/>
        <end position="18"/>
    </location>
</feature>
<proteinExistence type="predicted"/>
<keyword evidence="2" id="KW-0732">Signal</keyword>
<protein>
    <recommendedName>
        <fullName evidence="5">Secreted protein</fullName>
    </recommendedName>
</protein>
<feature type="chain" id="PRO_5041436149" description="Secreted protein" evidence="2">
    <location>
        <begin position="19"/>
        <end position="101"/>
    </location>
</feature>